<dbReference type="InterPro" id="IPR000700">
    <property type="entry name" value="PAS-assoc_C"/>
</dbReference>
<evidence type="ECO:0000256" key="3">
    <source>
        <dbReference type="ARBA" id="ARBA00023012"/>
    </source>
</evidence>
<protein>
    <submittedName>
        <fullName evidence="9">Putative Histidine kinase</fullName>
        <ecNumber evidence="9">2.7.13.3</ecNumber>
    </submittedName>
</protein>
<dbReference type="EMBL" id="LT828648">
    <property type="protein sequence ID" value="SLM47253.1"/>
    <property type="molecule type" value="Genomic_DNA"/>
</dbReference>
<dbReference type="PROSITE" id="PS50109">
    <property type="entry name" value="HIS_KIN"/>
    <property type="match status" value="1"/>
</dbReference>
<dbReference type="InterPro" id="IPR005467">
    <property type="entry name" value="His_kinase_dom"/>
</dbReference>
<feature type="coiled-coil region" evidence="4">
    <location>
        <begin position="337"/>
        <end position="368"/>
    </location>
</feature>
<feature type="domain" description="Histidine kinase" evidence="6">
    <location>
        <begin position="480"/>
        <end position="569"/>
    </location>
</feature>
<dbReference type="PANTHER" id="PTHR24421:SF59">
    <property type="entry name" value="OXYGEN SENSOR HISTIDINE KINASE NREB"/>
    <property type="match status" value="1"/>
</dbReference>
<feature type="domain" description="PAS" evidence="7">
    <location>
        <begin position="218"/>
        <end position="292"/>
    </location>
</feature>
<gene>
    <name evidence="9" type="ORF">NSJP_1081</name>
</gene>
<evidence type="ECO:0000256" key="2">
    <source>
        <dbReference type="ARBA" id="ARBA00022777"/>
    </source>
</evidence>
<evidence type="ECO:0000259" key="7">
    <source>
        <dbReference type="PROSITE" id="PS50112"/>
    </source>
</evidence>
<dbReference type="GO" id="GO:0016020">
    <property type="term" value="C:membrane"/>
    <property type="evidence" value="ECO:0007669"/>
    <property type="project" value="InterPro"/>
</dbReference>
<dbReference type="InterPro" id="IPR000014">
    <property type="entry name" value="PAS"/>
</dbReference>
<dbReference type="InterPro" id="IPR001610">
    <property type="entry name" value="PAC"/>
</dbReference>
<dbReference type="CDD" id="cd16917">
    <property type="entry name" value="HATPase_UhpB-NarQ-NarX-like"/>
    <property type="match status" value="1"/>
</dbReference>
<dbReference type="Pfam" id="PF08447">
    <property type="entry name" value="PAS_3"/>
    <property type="match status" value="1"/>
</dbReference>
<accession>A0A1W1I344</accession>
<dbReference type="SMART" id="SM00091">
    <property type="entry name" value="PAS"/>
    <property type="match status" value="2"/>
</dbReference>
<dbReference type="GO" id="GO:0046983">
    <property type="term" value="F:protein dimerization activity"/>
    <property type="evidence" value="ECO:0007669"/>
    <property type="project" value="InterPro"/>
</dbReference>
<dbReference type="SUPFAM" id="SSF55785">
    <property type="entry name" value="PYP-like sensor domain (PAS domain)"/>
    <property type="match status" value="2"/>
</dbReference>
<dbReference type="AlphaFoldDB" id="A0A1W1I344"/>
<evidence type="ECO:0000259" key="8">
    <source>
        <dbReference type="PROSITE" id="PS50113"/>
    </source>
</evidence>
<dbReference type="Pfam" id="PF08448">
    <property type="entry name" value="PAS_4"/>
    <property type="match status" value="1"/>
</dbReference>
<dbReference type="PANTHER" id="PTHR24421">
    <property type="entry name" value="NITRATE/NITRITE SENSOR PROTEIN NARX-RELATED"/>
    <property type="match status" value="1"/>
</dbReference>
<keyword evidence="5" id="KW-0472">Membrane</keyword>
<dbReference type="Gene3D" id="3.30.565.10">
    <property type="entry name" value="Histidine kinase-like ATPase, C-terminal domain"/>
    <property type="match status" value="1"/>
</dbReference>
<keyword evidence="3" id="KW-0902">Two-component regulatory system</keyword>
<dbReference type="InterPro" id="IPR035965">
    <property type="entry name" value="PAS-like_dom_sf"/>
</dbReference>
<evidence type="ECO:0000256" key="5">
    <source>
        <dbReference type="SAM" id="Phobius"/>
    </source>
</evidence>
<keyword evidence="4" id="KW-0175">Coiled coil</keyword>
<evidence type="ECO:0000256" key="4">
    <source>
        <dbReference type="SAM" id="Coils"/>
    </source>
</evidence>
<feature type="domain" description="PAC" evidence="8">
    <location>
        <begin position="294"/>
        <end position="346"/>
    </location>
</feature>
<dbReference type="Pfam" id="PF02518">
    <property type="entry name" value="HATPase_c"/>
    <property type="match status" value="1"/>
</dbReference>
<dbReference type="InterPro" id="IPR036890">
    <property type="entry name" value="HATPase_C_sf"/>
</dbReference>
<dbReference type="InterPro" id="IPR013655">
    <property type="entry name" value="PAS_fold_3"/>
</dbReference>
<dbReference type="Gene3D" id="1.20.5.1930">
    <property type="match status" value="1"/>
</dbReference>
<keyword evidence="10" id="KW-1185">Reference proteome</keyword>
<keyword evidence="2 9" id="KW-0418">Kinase</keyword>
<dbReference type="Pfam" id="PF07730">
    <property type="entry name" value="HisKA_3"/>
    <property type="match status" value="1"/>
</dbReference>
<dbReference type="EC" id="2.7.13.3" evidence="9"/>
<dbReference type="InterPro" id="IPR050482">
    <property type="entry name" value="Sensor_HK_TwoCompSys"/>
</dbReference>
<dbReference type="RefSeq" id="WP_172834169.1">
    <property type="nucleotide sequence ID" value="NZ_LT828648.1"/>
</dbReference>
<dbReference type="STRING" id="1325564.NSJP_1081"/>
<name>A0A1W1I344_9BACT</name>
<evidence type="ECO:0000259" key="6">
    <source>
        <dbReference type="PROSITE" id="PS50109"/>
    </source>
</evidence>
<sequence length="573" mass="63588">MSVTLEKKIATGLGSALILLIGLGIGSHRSATALVGKQEEMNLAESSKQVDRTDSFTMALMIGGSVLTLVLGVGGGALVFYDLAKRRRVENAVRVKQAYQDLILRSLPVAMYSAKPLGDFGALWVSENIEELTGFSARDFLNDSSLWAARLHPLDKEGALANFTTLPQDNTLSMEYRWRTHDGEYRWFRDEAVLIRREDGALQEIVGLWTDITMQRKAEELIRRQADIINQVEETVITIDLDGYVMSWNHGAEKLLGHSTAEALGRHISFVYPAEDREYLDREVLAPVMAKGTHRVEVRRLTKDGDIRFADLSLTLQKDGSNAPIGIIGYSMDITERKRAEEALVDSRNQLEALATRLQSVREEERTRIALEVHDVLGQALTVLKMDLCWIAKHLGDSTTQARFESLHARVNSALGLIDSTLQSVREIATELRPGVLDQLGLAAAIEWQARTFQERTGIACDIVVRPHRILVSDEQSTALFRIFQEVLTNVARHAQATTVRIRLEESDDHVSLQVTDDGRGIPEGAMTGPRAFGMLGMRLRAQQQGGELTIRGKPGAGTTVIVRIPLHRSGDD</sequence>
<dbReference type="SMART" id="SM00387">
    <property type="entry name" value="HATPase_c"/>
    <property type="match status" value="1"/>
</dbReference>
<dbReference type="GO" id="GO:0000155">
    <property type="term" value="F:phosphorelay sensor kinase activity"/>
    <property type="evidence" value="ECO:0007669"/>
    <property type="project" value="InterPro"/>
</dbReference>
<dbReference type="CDD" id="cd00130">
    <property type="entry name" value="PAS"/>
    <property type="match status" value="2"/>
</dbReference>
<dbReference type="NCBIfam" id="TIGR00229">
    <property type="entry name" value="sensory_box"/>
    <property type="match status" value="2"/>
</dbReference>
<evidence type="ECO:0000313" key="9">
    <source>
        <dbReference type="EMBL" id="SLM47253.1"/>
    </source>
</evidence>
<dbReference type="KEGG" id="nja:NSJP_1081"/>
<dbReference type="InterPro" id="IPR013656">
    <property type="entry name" value="PAS_4"/>
</dbReference>
<dbReference type="SUPFAM" id="SSF55874">
    <property type="entry name" value="ATPase domain of HSP90 chaperone/DNA topoisomerase II/histidine kinase"/>
    <property type="match status" value="1"/>
</dbReference>
<evidence type="ECO:0000313" key="10">
    <source>
        <dbReference type="Proteomes" id="UP000192042"/>
    </source>
</evidence>
<dbReference type="PROSITE" id="PS50113">
    <property type="entry name" value="PAC"/>
    <property type="match status" value="2"/>
</dbReference>
<organism evidence="9 10">
    <name type="scientific">Nitrospira japonica</name>
    <dbReference type="NCBI Taxonomy" id="1325564"/>
    <lineage>
        <taxon>Bacteria</taxon>
        <taxon>Pseudomonadati</taxon>
        <taxon>Nitrospirota</taxon>
        <taxon>Nitrospiria</taxon>
        <taxon>Nitrospirales</taxon>
        <taxon>Nitrospiraceae</taxon>
        <taxon>Nitrospira</taxon>
    </lineage>
</organism>
<dbReference type="PROSITE" id="PS50112">
    <property type="entry name" value="PAS"/>
    <property type="match status" value="1"/>
</dbReference>
<keyword evidence="5" id="KW-0812">Transmembrane</keyword>
<dbReference type="Gene3D" id="3.30.450.20">
    <property type="entry name" value="PAS domain"/>
    <property type="match status" value="2"/>
</dbReference>
<feature type="domain" description="PAC" evidence="8">
    <location>
        <begin position="172"/>
        <end position="224"/>
    </location>
</feature>
<reference evidence="9 10" key="1">
    <citation type="submission" date="2017-03" db="EMBL/GenBank/DDBJ databases">
        <authorList>
            <person name="Afonso C.L."/>
            <person name="Miller P.J."/>
            <person name="Scott M.A."/>
            <person name="Spackman E."/>
            <person name="Goraichik I."/>
            <person name="Dimitrov K.M."/>
            <person name="Suarez D.L."/>
            <person name="Swayne D.E."/>
        </authorList>
    </citation>
    <scope>NUCLEOTIDE SEQUENCE [LARGE SCALE GENOMIC DNA]</scope>
    <source>
        <strain evidence="9">Genome sequencing of Nitrospira japonica strain NJ11</strain>
    </source>
</reference>
<keyword evidence="5" id="KW-1133">Transmembrane helix</keyword>
<keyword evidence="1 9" id="KW-0808">Transferase</keyword>
<dbReference type="InterPro" id="IPR011712">
    <property type="entry name" value="Sig_transdc_His_kin_sub3_dim/P"/>
</dbReference>
<proteinExistence type="predicted"/>
<evidence type="ECO:0000256" key="1">
    <source>
        <dbReference type="ARBA" id="ARBA00022679"/>
    </source>
</evidence>
<dbReference type="InterPro" id="IPR003594">
    <property type="entry name" value="HATPase_dom"/>
</dbReference>
<feature type="transmembrane region" description="Helical" evidence="5">
    <location>
        <begin position="57"/>
        <end position="81"/>
    </location>
</feature>
<dbReference type="Proteomes" id="UP000192042">
    <property type="component" value="Chromosome I"/>
</dbReference>
<dbReference type="SMART" id="SM00086">
    <property type="entry name" value="PAC"/>
    <property type="match status" value="2"/>
</dbReference>